<evidence type="ECO:0000313" key="9">
    <source>
        <dbReference type="Proteomes" id="UP000503349"/>
    </source>
</evidence>
<evidence type="ECO:0000256" key="6">
    <source>
        <dbReference type="ARBA" id="ARBA00074892"/>
    </source>
</evidence>
<dbReference type="FunFam" id="1.10.287.2250:FF:000003">
    <property type="entry name" value="Cathepsin L"/>
    <property type="match status" value="1"/>
</dbReference>
<dbReference type="Proteomes" id="UP000503349">
    <property type="component" value="Chromosome 7"/>
</dbReference>
<dbReference type="InterPro" id="IPR013201">
    <property type="entry name" value="Prot_inhib_I29"/>
</dbReference>
<keyword evidence="9" id="KW-1185">Reference proteome</keyword>
<evidence type="ECO:0000256" key="5">
    <source>
        <dbReference type="ARBA" id="ARBA00053917"/>
    </source>
</evidence>
<evidence type="ECO:0000259" key="7">
    <source>
        <dbReference type="SMART" id="SM00848"/>
    </source>
</evidence>
<dbReference type="Gene3D" id="1.10.287.2250">
    <property type="match status" value="1"/>
</dbReference>
<evidence type="ECO:0000313" key="8">
    <source>
        <dbReference type="EMBL" id="KAF3692403.1"/>
    </source>
</evidence>
<proteinExistence type="predicted"/>
<dbReference type="InterPro" id="IPR038765">
    <property type="entry name" value="Papain-like_cys_pep_sf"/>
</dbReference>
<evidence type="ECO:0000256" key="2">
    <source>
        <dbReference type="ARBA" id="ARBA00022554"/>
    </source>
</evidence>
<gene>
    <name evidence="8" type="ORF">EXN66_Car008079</name>
</gene>
<evidence type="ECO:0000256" key="4">
    <source>
        <dbReference type="ARBA" id="ARBA00022704"/>
    </source>
</evidence>
<organism evidence="8 9">
    <name type="scientific">Channa argus</name>
    <name type="common">Northern snakehead</name>
    <name type="synonym">Ophicephalus argus</name>
    <dbReference type="NCBI Taxonomy" id="215402"/>
    <lineage>
        <taxon>Eukaryota</taxon>
        <taxon>Metazoa</taxon>
        <taxon>Chordata</taxon>
        <taxon>Craniata</taxon>
        <taxon>Vertebrata</taxon>
        <taxon>Euteleostomi</taxon>
        <taxon>Actinopterygii</taxon>
        <taxon>Neopterygii</taxon>
        <taxon>Teleostei</taxon>
        <taxon>Neoteleostei</taxon>
        <taxon>Acanthomorphata</taxon>
        <taxon>Anabantaria</taxon>
        <taxon>Anabantiformes</taxon>
        <taxon>Channoidei</taxon>
        <taxon>Channidae</taxon>
        <taxon>Channa</taxon>
    </lineage>
</organism>
<protein>
    <recommendedName>
        <fullName evidence="6">Cystein proteinase inhibitor protein salarin</fullName>
    </recommendedName>
</protein>
<evidence type="ECO:0000256" key="3">
    <source>
        <dbReference type="ARBA" id="ARBA00022690"/>
    </source>
</evidence>
<name>A0A6G1PQE5_CHAAH</name>
<keyword evidence="3" id="KW-0646">Protease inhibitor</keyword>
<dbReference type="SMART" id="SM00848">
    <property type="entry name" value="Inhibitor_I29"/>
    <property type="match status" value="1"/>
</dbReference>
<dbReference type="Pfam" id="PF08246">
    <property type="entry name" value="Inhibitor_I29"/>
    <property type="match status" value="1"/>
</dbReference>
<dbReference type="AlphaFoldDB" id="A0A6G1PQE5"/>
<sequence>MEDSDLGNLDEASLDAQWEQWKITYKKKYNSPKEEAERRAIWEESMRRIVAHNKEAALGKHTFTMGMNHLGDLRPEEVCCGGLCVPKDGKRPSHPK</sequence>
<reference evidence="8 9" key="1">
    <citation type="submission" date="2019-02" db="EMBL/GenBank/DDBJ databases">
        <title>Opniocepnalus argus genome.</title>
        <authorList>
            <person name="Zhou C."/>
            <person name="Xiao S."/>
        </authorList>
    </citation>
    <scope>NUCLEOTIDE SEQUENCE [LARGE SCALE GENOMIC DNA]</scope>
    <source>
        <strain evidence="8">OARG1902GOOAL</strain>
        <tissue evidence="8">Muscle</tissue>
    </source>
</reference>
<keyword evidence="2" id="KW-0926">Vacuole</keyword>
<comment type="subcellular location">
    <subcellularLocation>
        <location evidence="1">Vacuole</location>
    </subcellularLocation>
</comment>
<dbReference type="GO" id="GO:0004869">
    <property type="term" value="F:cysteine-type endopeptidase inhibitor activity"/>
    <property type="evidence" value="ECO:0007669"/>
    <property type="project" value="UniProtKB-KW"/>
</dbReference>
<dbReference type="SUPFAM" id="SSF54001">
    <property type="entry name" value="Cysteine proteinases"/>
    <property type="match status" value="1"/>
</dbReference>
<feature type="domain" description="Cathepsin propeptide inhibitor" evidence="7">
    <location>
        <begin position="18"/>
        <end position="78"/>
    </location>
</feature>
<reference evidence="9" key="2">
    <citation type="submission" date="2019-02" db="EMBL/GenBank/DDBJ databases">
        <title>Opniocepnalus argus Var Kimnra genome.</title>
        <authorList>
            <person name="Zhou C."/>
            <person name="Xiao S."/>
        </authorList>
    </citation>
    <scope>NUCLEOTIDE SEQUENCE [LARGE SCALE GENOMIC DNA]</scope>
</reference>
<comment type="function">
    <text evidence="5">Inhibits papain and ficin (cysteine proteinases) but not trypsin (a serine proteinase).</text>
</comment>
<accession>A0A6G1PQE5</accession>
<dbReference type="EMBL" id="CM015718">
    <property type="protein sequence ID" value="KAF3692403.1"/>
    <property type="molecule type" value="Genomic_DNA"/>
</dbReference>
<evidence type="ECO:0000256" key="1">
    <source>
        <dbReference type="ARBA" id="ARBA00004116"/>
    </source>
</evidence>
<keyword evidence="4" id="KW-0789">Thiol protease inhibitor</keyword>
<dbReference type="GO" id="GO:0005773">
    <property type="term" value="C:vacuole"/>
    <property type="evidence" value="ECO:0007669"/>
    <property type="project" value="UniProtKB-SubCell"/>
</dbReference>